<proteinExistence type="predicted"/>
<gene>
    <name evidence="1" type="ORF">NEZAVI_LOCUS9619</name>
</gene>
<evidence type="ECO:0000313" key="1">
    <source>
        <dbReference type="EMBL" id="CAH1400357.1"/>
    </source>
</evidence>
<accession>A0A9P0HEE8</accession>
<keyword evidence="2" id="KW-1185">Reference proteome</keyword>
<evidence type="ECO:0000313" key="2">
    <source>
        <dbReference type="Proteomes" id="UP001152798"/>
    </source>
</evidence>
<reference evidence="1" key="1">
    <citation type="submission" date="2022-01" db="EMBL/GenBank/DDBJ databases">
        <authorList>
            <person name="King R."/>
        </authorList>
    </citation>
    <scope>NUCLEOTIDE SEQUENCE</scope>
</reference>
<protein>
    <submittedName>
        <fullName evidence="1">Uncharacterized protein</fullName>
    </submittedName>
</protein>
<dbReference type="Proteomes" id="UP001152798">
    <property type="component" value="Chromosome 4"/>
</dbReference>
<organism evidence="1 2">
    <name type="scientific">Nezara viridula</name>
    <name type="common">Southern green stink bug</name>
    <name type="synonym">Cimex viridulus</name>
    <dbReference type="NCBI Taxonomy" id="85310"/>
    <lineage>
        <taxon>Eukaryota</taxon>
        <taxon>Metazoa</taxon>
        <taxon>Ecdysozoa</taxon>
        <taxon>Arthropoda</taxon>
        <taxon>Hexapoda</taxon>
        <taxon>Insecta</taxon>
        <taxon>Pterygota</taxon>
        <taxon>Neoptera</taxon>
        <taxon>Paraneoptera</taxon>
        <taxon>Hemiptera</taxon>
        <taxon>Heteroptera</taxon>
        <taxon>Panheteroptera</taxon>
        <taxon>Pentatomomorpha</taxon>
        <taxon>Pentatomoidea</taxon>
        <taxon>Pentatomidae</taxon>
        <taxon>Pentatominae</taxon>
        <taxon>Nezara</taxon>
    </lineage>
</organism>
<name>A0A9P0HEE8_NEZVI</name>
<dbReference type="AlphaFoldDB" id="A0A9P0HEE8"/>
<sequence length="178" mass="20198">MKYNGPVCIMSLPVGHDKERLYQRNNTWSRIMPRPEHKGQLQKGPSLALCEHSPDHTLKLFTAQLAPRYPEYEALYYCTKLTQQHSTGEASEQHTAMVYFLRRQEAQPTVAAAPAPSSNASHSPYRYGPRNIQTAENTCDVEECPVSNIEEIEGMEPKQLAGLLLNFRNGFQPLLQVR</sequence>
<dbReference type="EMBL" id="OV725080">
    <property type="protein sequence ID" value="CAH1400357.1"/>
    <property type="molecule type" value="Genomic_DNA"/>
</dbReference>